<evidence type="ECO:0000256" key="1">
    <source>
        <dbReference type="ARBA" id="ARBA00004604"/>
    </source>
</evidence>
<evidence type="ECO:0000313" key="7">
    <source>
        <dbReference type="EMBL" id="KAK7861296.1"/>
    </source>
</evidence>
<feature type="region of interest" description="Disordered" evidence="5">
    <location>
        <begin position="328"/>
        <end position="356"/>
    </location>
</feature>
<protein>
    <submittedName>
        <fullName evidence="7">Ribosome biogenesis protein brx1 like protein 2</fullName>
    </submittedName>
</protein>
<reference evidence="7" key="1">
    <citation type="submission" date="2017-12" db="EMBL/GenBank/DDBJ databases">
        <authorList>
            <person name="Barbosa P."/>
            <person name="Usie A."/>
            <person name="Ramos A.M."/>
        </authorList>
    </citation>
    <scope>NUCLEOTIDE SEQUENCE</scope>
    <source>
        <strain evidence="7">HL8</strain>
        <tissue evidence="7">Leaves</tissue>
    </source>
</reference>
<dbReference type="GO" id="GO:0005730">
    <property type="term" value="C:nucleolus"/>
    <property type="evidence" value="ECO:0007669"/>
    <property type="project" value="UniProtKB-SubCell"/>
</dbReference>
<dbReference type="AlphaFoldDB" id="A0AAW0MDV9"/>
<accession>A0AAW0MDV9</accession>
<keyword evidence="3" id="KW-0690">Ribosome biogenesis</keyword>
<dbReference type="SMART" id="SM00879">
    <property type="entry name" value="Brix"/>
    <property type="match status" value="1"/>
</dbReference>
<evidence type="ECO:0000256" key="2">
    <source>
        <dbReference type="ARBA" id="ARBA00006369"/>
    </source>
</evidence>
<dbReference type="GO" id="GO:0000027">
    <property type="term" value="P:ribosomal large subunit assembly"/>
    <property type="evidence" value="ECO:0007669"/>
    <property type="project" value="TreeGrafter"/>
</dbReference>
<reference evidence="7" key="2">
    <citation type="journal article" date="2018" name="Sci. Data">
        <title>The draft genome sequence of cork oak.</title>
        <authorList>
            <person name="Ramos A.M."/>
            <person name="Usie A."/>
            <person name="Barbosa P."/>
            <person name="Barros P.M."/>
            <person name="Capote T."/>
            <person name="Chaves I."/>
            <person name="Simoes F."/>
            <person name="Abreu I."/>
            <person name="Carrasquinho I."/>
            <person name="Faro C."/>
            <person name="Guimaraes J.B."/>
            <person name="Mendonca D."/>
            <person name="Nobrega F."/>
            <person name="Rodrigues L."/>
            <person name="Saibo N.J.M."/>
            <person name="Varela M.C."/>
            <person name="Egas C."/>
            <person name="Matos J."/>
            <person name="Miguel C.M."/>
            <person name="Oliveira M.M."/>
            <person name="Ricardo C.P."/>
            <person name="Goncalves S."/>
        </authorList>
    </citation>
    <scope>NUCLEOTIDE SEQUENCE [LARGE SCALE GENOMIC DNA]</scope>
    <source>
        <strain evidence="7">HL8</strain>
    </source>
</reference>
<evidence type="ECO:0000256" key="5">
    <source>
        <dbReference type="SAM" id="MobiDB-lite"/>
    </source>
</evidence>
<feature type="domain" description="Brix" evidence="6">
    <location>
        <begin position="49"/>
        <end position="298"/>
    </location>
</feature>
<reference evidence="7" key="3">
    <citation type="submission" date="2023-07" db="EMBL/GenBank/DDBJ databases">
        <title>An improved reference 1 genome and first organelle genomes of Quercus suber.</title>
        <authorList>
            <consortium name="Genosuber Consortium"/>
            <person name="Usie A."/>
            <person name="Serra O."/>
            <person name="Barros P."/>
        </authorList>
    </citation>
    <scope>NUCLEOTIDE SEQUENCE</scope>
    <source>
        <strain evidence="7">HL8</strain>
        <tissue evidence="7">Leaves</tissue>
    </source>
</reference>
<dbReference type="PANTHER" id="PTHR13634:SF0">
    <property type="entry name" value="RIBOSOME BIOGENESIS PROTEIN BRX1 HOMOLOG"/>
    <property type="match status" value="1"/>
</dbReference>
<feature type="compositionally biased region" description="Basic residues" evidence="5">
    <location>
        <begin position="328"/>
        <end position="338"/>
    </location>
</feature>
<dbReference type="GO" id="GO:0019843">
    <property type="term" value="F:rRNA binding"/>
    <property type="evidence" value="ECO:0007669"/>
    <property type="project" value="InterPro"/>
</dbReference>
<dbReference type="SUPFAM" id="SSF52954">
    <property type="entry name" value="Class II aaRS ABD-related"/>
    <property type="match status" value="2"/>
</dbReference>
<sequence length="356" mass="41848">MGKKRKQIEAEVVEPEEIPERPKRTLLGWKDKSQVPDEETDSKVFRNKEKVLITCSRRINYRYRHLMLNMVSILPHCKKDNKVESKATKGATMNELVELRSCSSCLFFECRKHKDLYLWMAKCPNGPSVKFLVNAVYTMEELKLTGNHLKGSRPILTFSNNFDKDAHWKLLKEMIIQHHEAIKIIWTVYTMEELKLTGNHLKGSRPILTFSNNFDKDAHWKLLKEMIIQIFGTPKEHRKSKPYHDHVFVFSIVDDHIWFRNYQISDKGPREDREKMTLIEVGPRFCLNPIKIFGGSFGGPTLYENPFFVSPNQIRALEKRKKAGKFAKKVKAKTRRKMHELSNPLEPDEFADMWKE</sequence>
<dbReference type="InterPro" id="IPR026532">
    <property type="entry name" value="BRX1"/>
</dbReference>
<evidence type="ECO:0000256" key="4">
    <source>
        <dbReference type="ARBA" id="ARBA00023242"/>
    </source>
</evidence>
<dbReference type="GO" id="GO:0006364">
    <property type="term" value="P:rRNA processing"/>
    <property type="evidence" value="ECO:0007669"/>
    <property type="project" value="InterPro"/>
</dbReference>
<evidence type="ECO:0000256" key="3">
    <source>
        <dbReference type="ARBA" id="ARBA00022517"/>
    </source>
</evidence>
<organism evidence="7">
    <name type="scientific">Quercus suber</name>
    <name type="common">Cork oak</name>
    <dbReference type="NCBI Taxonomy" id="58331"/>
    <lineage>
        <taxon>Eukaryota</taxon>
        <taxon>Viridiplantae</taxon>
        <taxon>Streptophyta</taxon>
        <taxon>Embryophyta</taxon>
        <taxon>Tracheophyta</taxon>
        <taxon>Spermatophyta</taxon>
        <taxon>Magnoliopsida</taxon>
        <taxon>eudicotyledons</taxon>
        <taxon>Gunneridae</taxon>
        <taxon>Pentapetalae</taxon>
        <taxon>rosids</taxon>
        <taxon>fabids</taxon>
        <taxon>Fagales</taxon>
        <taxon>Fagaceae</taxon>
        <taxon>Quercus</taxon>
    </lineage>
</organism>
<evidence type="ECO:0000259" key="6">
    <source>
        <dbReference type="PROSITE" id="PS50833"/>
    </source>
</evidence>
<keyword evidence="4" id="KW-0539">Nucleus</keyword>
<proteinExistence type="inferred from homology"/>
<dbReference type="PROSITE" id="PS50833">
    <property type="entry name" value="BRIX"/>
    <property type="match status" value="1"/>
</dbReference>
<dbReference type="Pfam" id="PF04427">
    <property type="entry name" value="Brix"/>
    <property type="match status" value="2"/>
</dbReference>
<comment type="subcellular location">
    <subcellularLocation>
        <location evidence="1">Nucleus</location>
        <location evidence="1">Nucleolus</location>
    </subcellularLocation>
</comment>
<comment type="similarity">
    <text evidence="2">Belongs to the BRX1 family.</text>
</comment>
<gene>
    <name evidence="7" type="primary">BRIX1-2_1</name>
    <name evidence="7" type="ORF">CFP56_011395</name>
</gene>
<dbReference type="EMBL" id="PKMF04000002">
    <property type="protein sequence ID" value="KAK7861296.1"/>
    <property type="molecule type" value="Genomic_DNA"/>
</dbReference>
<feature type="compositionally biased region" description="Acidic residues" evidence="5">
    <location>
        <begin position="346"/>
        <end position="356"/>
    </location>
</feature>
<comment type="caution">
    <text evidence="7">The sequence shown here is derived from an EMBL/GenBank/DDBJ whole genome shotgun (WGS) entry which is preliminary data.</text>
</comment>
<dbReference type="InterPro" id="IPR007109">
    <property type="entry name" value="Brix"/>
</dbReference>
<name>A0AAW0MDV9_QUESU</name>
<dbReference type="PANTHER" id="PTHR13634">
    <property type="entry name" value="RIBOSOME BIOGENESIS PROTEIN BRIX"/>
    <property type="match status" value="1"/>
</dbReference>